<evidence type="ECO:0000313" key="3">
    <source>
        <dbReference type="EMBL" id="KAA1425368.1"/>
    </source>
</evidence>
<evidence type="ECO:0000256" key="1">
    <source>
        <dbReference type="PROSITE-ProRule" id="PRU01251"/>
    </source>
</evidence>
<dbReference type="InterPro" id="IPR004176">
    <property type="entry name" value="Clp_R_N"/>
</dbReference>
<dbReference type="RefSeq" id="WP_149768543.1">
    <property type="nucleotide sequence ID" value="NZ_VDFQ02000001.1"/>
</dbReference>
<comment type="caution">
    <text evidence="3">The sequence shown here is derived from an EMBL/GenBank/DDBJ whole genome shotgun (WGS) entry which is preliminary data.</text>
</comment>
<name>A0A5Q6S4R7_9ACTN</name>
<dbReference type="EMBL" id="VDFQ02000001">
    <property type="protein sequence ID" value="KAA1425368.1"/>
    <property type="molecule type" value="Genomic_DNA"/>
</dbReference>
<sequence>MTETPRTQLPLRLDDLIDAVKKGYDDPLDQLASAVVASEALGEMADSLIGHFVDQARRTGASWSQIGQSMGVTKQAAQKRFVAKPREPEQSAPDPAGGFSQFTAEARQVVVGSQEEAHAAGHDHIRPAHLALGLLRQSDATATQVLTAQADADALRNALVATLPEPVAVVPALIPFDDGARRALEATFAHAQRLDAAQVGTEHVLLALLDDAAVADALATAGADPAAVDALLRTSAAR</sequence>
<dbReference type="Gene3D" id="1.10.1780.10">
    <property type="entry name" value="Clp, N-terminal domain"/>
    <property type="match status" value="1"/>
</dbReference>
<protein>
    <submittedName>
        <fullName evidence="3">ATP-dependent Clp protease ATP-binding subunit</fullName>
    </submittedName>
</protein>
<keyword evidence="3" id="KW-0547">Nucleotide-binding</keyword>
<dbReference type="OrthoDB" id="3290891at2"/>
<keyword evidence="3" id="KW-0378">Hydrolase</keyword>
<dbReference type="GO" id="GO:0008233">
    <property type="term" value="F:peptidase activity"/>
    <property type="evidence" value="ECO:0007669"/>
    <property type="project" value="UniProtKB-KW"/>
</dbReference>
<dbReference type="Pfam" id="PF02861">
    <property type="entry name" value="Clp_N"/>
    <property type="match status" value="1"/>
</dbReference>
<dbReference type="InterPro" id="IPR036628">
    <property type="entry name" value="Clp_N_dom_sf"/>
</dbReference>
<accession>A0A5Q6S4R7</accession>
<evidence type="ECO:0000259" key="2">
    <source>
        <dbReference type="PROSITE" id="PS51903"/>
    </source>
</evidence>
<dbReference type="SUPFAM" id="SSF81923">
    <property type="entry name" value="Double Clp-N motif"/>
    <property type="match status" value="1"/>
</dbReference>
<dbReference type="GO" id="GO:0006508">
    <property type="term" value="P:proteolysis"/>
    <property type="evidence" value="ECO:0007669"/>
    <property type="project" value="UniProtKB-KW"/>
</dbReference>
<feature type="domain" description="Clp R" evidence="2">
    <location>
        <begin position="99"/>
        <end position="238"/>
    </location>
</feature>
<organism evidence="3 4">
    <name type="scientific">Mumia zhuanghuii</name>
    <dbReference type="NCBI Taxonomy" id="2585211"/>
    <lineage>
        <taxon>Bacteria</taxon>
        <taxon>Bacillati</taxon>
        <taxon>Actinomycetota</taxon>
        <taxon>Actinomycetes</taxon>
        <taxon>Propionibacteriales</taxon>
        <taxon>Nocardioidaceae</taxon>
        <taxon>Mumia</taxon>
    </lineage>
</organism>
<reference evidence="3 4" key="1">
    <citation type="submission" date="2019-09" db="EMBL/GenBank/DDBJ databases">
        <title>Mumia zhuanghuii sp. nov. isolated from the intestinal contents of plateau pika (Ochotona curzoniae) in the Qinghai-Tibet plateau of China.</title>
        <authorList>
            <person name="Tian Z."/>
        </authorList>
    </citation>
    <scope>NUCLEOTIDE SEQUENCE [LARGE SCALE GENOMIC DNA]</scope>
    <source>
        <strain evidence="4">350</strain>
    </source>
</reference>
<keyword evidence="3" id="KW-0645">Protease</keyword>
<keyword evidence="1" id="KW-0677">Repeat</keyword>
<proteinExistence type="predicted"/>
<gene>
    <name evidence="3" type="ORF">FE697_005825</name>
</gene>
<dbReference type="Proteomes" id="UP000307768">
    <property type="component" value="Unassembled WGS sequence"/>
</dbReference>
<keyword evidence="3" id="KW-0067">ATP-binding</keyword>
<dbReference type="GO" id="GO:0005524">
    <property type="term" value="F:ATP binding"/>
    <property type="evidence" value="ECO:0007669"/>
    <property type="project" value="UniProtKB-KW"/>
</dbReference>
<evidence type="ECO:0000313" key="4">
    <source>
        <dbReference type="Proteomes" id="UP000307768"/>
    </source>
</evidence>
<dbReference type="PROSITE" id="PS51903">
    <property type="entry name" value="CLP_R"/>
    <property type="match status" value="1"/>
</dbReference>
<dbReference type="AlphaFoldDB" id="A0A5Q6S4R7"/>